<evidence type="ECO:0000313" key="1">
    <source>
        <dbReference type="EMBL" id="BAN92339.1"/>
    </source>
</evidence>
<dbReference type="OrthoDB" id="19181at10239"/>
<protein>
    <recommendedName>
        <fullName evidence="3">Nucleotidyltransferase</fullName>
    </recommendedName>
</protein>
<dbReference type="GeneID" id="17699655"/>
<reference evidence="1 2" key="1">
    <citation type="submission" date="2013-09" db="EMBL/GenBank/DDBJ databases">
        <title>Genomic characterization of Ralstonia solanacearum phage phiRSB3.</title>
        <authorList>
            <person name="Kawasaki T."/>
            <person name="Matsunami M."/>
            <person name="Fujie M."/>
            <person name="Yamada T."/>
        </authorList>
    </citation>
    <scope>NUCLEOTIDE SEQUENCE [LARGE SCALE GENOMIC DNA]</scope>
</reference>
<dbReference type="InterPro" id="IPR043519">
    <property type="entry name" value="NT_sf"/>
</dbReference>
<dbReference type="Gene3D" id="3.30.460.10">
    <property type="entry name" value="Beta Polymerase, domain 2"/>
    <property type="match status" value="1"/>
</dbReference>
<name>U3TM33_9CAUD</name>
<proteinExistence type="predicted"/>
<sequence length="187" mass="21059">MSAKLAAVRDFIHRLADYGVIAVCVGGAARDTFLGREPKDFDLVILSQHKYDPLLEWIKACSEYGVRELGSDAESYQADERELAHVYETGVTYDTSTEKPLVAQVQILVYSDDVTGCWKGNPEDAVEEHDCDLNKAWFEQRNGKLVPRVHYSFPSPYTGNVNTFRSGTSADRISYIKAKFPEFNHTV</sequence>
<dbReference type="KEGG" id="vg:17699655"/>
<accession>U3TM33</accession>
<dbReference type="RefSeq" id="YP_008853916.1">
    <property type="nucleotide sequence ID" value="NC_022917.1"/>
</dbReference>
<organism evidence="1 2">
    <name type="scientific">Ralstonia phage RSB3</name>
    <dbReference type="NCBI Taxonomy" id="1402875"/>
    <lineage>
        <taxon>Viruses</taxon>
        <taxon>Duplodnaviria</taxon>
        <taxon>Heunggongvirae</taxon>
        <taxon>Uroviricota</taxon>
        <taxon>Caudoviricetes</taxon>
        <taxon>Autographivirales</taxon>
        <taxon>Autoscriptoviridae</taxon>
        <taxon>Jiaoyazivirus</taxon>
        <taxon>Jiaoyazivirus RSB3</taxon>
    </lineage>
</organism>
<evidence type="ECO:0000313" key="2">
    <source>
        <dbReference type="Proteomes" id="UP000016888"/>
    </source>
</evidence>
<dbReference type="EMBL" id="AB854109">
    <property type="protein sequence ID" value="BAN92339.1"/>
    <property type="molecule type" value="Genomic_DNA"/>
</dbReference>
<dbReference type="SUPFAM" id="SSF81301">
    <property type="entry name" value="Nucleotidyltransferase"/>
    <property type="match status" value="1"/>
</dbReference>
<evidence type="ECO:0008006" key="3">
    <source>
        <dbReference type="Google" id="ProtNLM"/>
    </source>
</evidence>
<dbReference type="Proteomes" id="UP000016888">
    <property type="component" value="Segment"/>
</dbReference>
<keyword evidence="2" id="KW-1185">Reference proteome</keyword>